<dbReference type="Proteomes" id="UP000677126">
    <property type="component" value="Chromosome"/>
</dbReference>
<dbReference type="InterPro" id="IPR008274">
    <property type="entry name" value="AldOxase/xan_DH_MoCoBD1"/>
</dbReference>
<reference evidence="2 3" key="1">
    <citation type="journal article" date="2021" name="Int. J. Syst. Evol. Microbiol.">
        <title>Novosphingobium decolorationis sp. nov., an aniline blue-decolourizing bacterium isolated from East Pacific sediment.</title>
        <authorList>
            <person name="Chen X."/>
            <person name="Dong B."/>
            <person name="Chen T."/>
            <person name="Ren N."/>
            <person name="Wang J."/>
            <person name="Xu Y."/>
            <person name="Yang J."/>
            <person name="Zhu S."/>
            <person name="Chen J."/>
        </authorList>
    </citation>
    <scope>NUCLEOTIDE SEQUENCE [LARGE SCALE GENOMIC DNA]</scope>
    <source>
        <strain evidence="2 3">502str22</strain>
    </source>
</reference>
<dbReference type="InterPro" id="IPR012368">
    <property type="entry name" value="OxRdtase_Mopterin-bd_su_IorB"/>
</dbReference>
<gene>
    <name evidence="2" type="ORF">HT578_14380</name>
</gene>
<keyword evidence="3" id="KW-1185">Reference proteome</keyword>
<dbReference type="Pfam" id="PF20256">
    <property type="entry name" value="MoCoBD_2"/>
    <property type="match status" value="2"/>
</dbReference>
<dbReference type="RefSeq" id="WP_213500270.1">
    <property type="nucleotide sequence ID" value="NZ_CP054856.1"/>
</dbReference>
<evidence type="ECO:0000313" key="2">
    <source>
        <dbReference type="EMBL" id="QVM84709.1"/>
    </source>
</evidence>
<dbReference type="InterPro" id="IPR046867">
    <property type="entry name" value="AldOxase/xan_DH_MoCoBD2"/>
</dbReference>
<dbReference type="PANTHER" id="PTHR47495">
    <property type="entry name" value="ALDEHYDE DEHYDROGENASE"/>
    <property type="match status" value="1"/>
</dbReference>
<proteinExistence type="predicted"/>
<dbReference type="InterPro" id="IPR037165">
    <property type="entry name" value="AldOxase/xan_DH_Mopterin-bd_sf"/>
</dbReference>
<dbReference type="PANTHER" id="PTHR47495:SF1">
    <property type="entry name" value="BLL3820 PROTEIN"/>
    <property type="match status" value="1"/>
</dbReference>
<dbReference type="SUPFAM" id="SSF56003">
    <property type="entry name" value="Molybdenum cofactor-binding domain"/>
    <property type="match status" value="2"/>
</dbReference>
<protein>
    <submittedName>
        <fullName evidence="2">Xanthine dehydrogenase family protein molybdopterin-binding subunit</fullName>
    </submittedName>
</protein>
<dbReference type="Gene3D" id="3.30.365.10">
    <property type="entry name" value="Aldehyde oxidase/xanthine dehydrogenase, molybdopterin binding domain"/>
    <property type="match status" value="4"/>
</dbReference>
<sequence length="725" mass="78077">MTGVATSRRAFVVMAGSGLLLGLVPKSLRAREIHRQGHPFGDSLFRADQVPGDELVRRFLEIAPDGAVTVFSKHLDMGQGTWSGLASLVAEELDADWTKVRVLGAPVSDTAYANHMFQRQATGGSTSLANSWDELRRAGAVARAMVLAAAARSWDVPVEAISLRDGVLTHGARRASLGDFARDAADEDVPENVALKPRSAWRLLGQDTPRTDMPGKVTGQTKYGIDGAWEDMRHAVVARSPRFGARLLHADTRAARAMSGVEAVVEIPSGIAVIARTTWHALRARDALTLTWSDDGGETRSDAQIARDHRAAMDRQAPSWDDVRGDPAAMLARAATRVEAEFTFPYLAHAAMEPLALLGRFDGTRCKLRGGFQTQTDNRAQVAAILGIEAEAVELETVPAGGSFGRRAGFTGDWVVEFAQLLKAARASYPIKLTWTREDDMRGGHYRPLMVYAMEGGLDAQGRLLALDMRLAGQSVTGNSPYPKAPYRDITVLEGNFHDLYDHPHSRLRFFHAGAKVPVVTYRSISNNHTGVAKEIFVDRLARAAGADPVAFRLALLGAEPRQAQVLRVAAKAAGWDTPPPHGITRGVAVHRSEGSCVAQVAELSGSPEDFRIERIVSAVDCGLAVNLDTVRAQVEGGTGFGLSSALYGEINLDHGAARQGNFDGYRLLRMNEMPRRIEVHMVESADRPSGIGEPGSVPGAPAVINALERMGTAPVTHFPVFASA</sequence>
<accession>A0ABX8E7Z2</accession>
<dbReference type="InterPro" id="IPR000674">
    <property type="entry name" value="Ald_Oxase/Xan_DH_a/b"/>
</dbReference>
<evidence type="ECO:0000313" key="3">
    <source>
        <dbReference type="Proteomes" id="UP000677126"/>
    </source>
</evidence>
<dbReference type="SMART" id="SM01008">
    <property type="entry name" value="Ald_Xan_dh_C"/>
    <property type="match status" value="1"/>
</dbReference>
<feature type="domain" description="Aldehyde oxidase/xanthine dehydrogenase a/b hammerhead" evidence="1">
    <location>
        <begin position="218"/>
        <end position="296"/>
    </location>
</feature>
<organism evidence="2 3">
    <name type="scientific">Novosphingobium decolorationis</name>
    <dbReference type="NCBI Taxonomy" id="2698673"/>
    <lineage>
        <taxon>Bacteria</taxon>
        <taxon>Pseudomonadati</taxon>
        <taxon>Pseudomonadota</taxon>
        <taxon>Alphaproteobacteria</taxon>
        <taxon>Sphingomonadales</taxon>
        <taxon>Sphingomonadaceae</taxon>
        <taxon>Novosphingobium</taxon>
    </lineage>
</organism>
<dbReference type="EMBL" id="CP054856">
    <property type="protein sequence ID" value="QVM84709.1"/>
    <property type="molecule type" value="Genomic_DNA"/>
</dbReference>
<dbReference type="PIRSF" id="PIRSF036389">
    <property type="entry name" value="IOR_B"/>
    <property type="match status" value="1"/>
</dbReference>
<dbReference type="Gene3D" id="3.90.1170.50">
    <property type="entry name" value="Aldehyde oxidase/xanthine dehydrogenase, a/b hammerhead"/>
    <property type="match status" value="1"/>
</dbReference>
<evidence type="ECO:0000259" key="1">
    <source>
        <dbReference type="SMART" id="SM01008"/>
    </source>
</evidence>
<dbReference type="InterPro" id="IPR052516">
    <property type="entry name" value="N-heterocyclic_Hydroxylase"/>
</dbReference>
<name>A0ABX8E7Z2_9SPHN</name>
<dbReference type="Pfam" id="PF02738">
    <property type="entry name" value="MoCoBD_1"/>
    <property type="match status" value="1"/>
</dbReference>